<keyword evidence="2" id="KW-1185">Reference proteome</keyword>
<organism evidence="1 2">
    <name type="scientific">Mesorhizobium denitrificans</name>
    <dbReference type="NCBI Taxonomy" id="2294114"/>
    <lineage>
        <taxon>Bacteria</taxon>
        <taxon>Pseudomonadati</taxon>
        <taxon>Pseudomonadota</taxon>
        <taxon>Alphaproteobacteria</taxon>
        <taxon>Hyphomicrobiales</taxon>
        <taxon>Phyllobacteriaceae</taxon>
        <taxon>Mesorhizobium</taxon>
    </lineage>
</organism>
<evidence type="ECO:0000313" key="1">
    <source>
        <dbReference type="EMBL" id="RFC64608.1"/>
    </source>
</evidence>
<evidence type="ECO:0000313" key="2">
    <source>
        <dbReference type="Proteomes" id="UP000262379"/>
    </source>
</evidence>
<sequence>MPASVTVAKIIAEALAVPTRNDKALFSAVRALGLTISKRDGEYRISRPNLSRERAEAIAYYTDDRDDAWGTAEEIARDAGTLDGVGPTPRTNAS</sequence>
<dbReference type="AlphaFoldDB" id="A0A371X5U9"/>
<protein>
    <submittedName>
        <fullName evidence="1">Uncharacterized protein</fullName>
    </submittedName>
</protein>
<reference evidence="2" key="1">
    <citation type="submission" date="2018-08" db="EMBL/GenBank/DDBJ databases">
        <authorList>
            <person name="Im W.T."/>
        </authorList>
    </citation>
    <scope>NUCLEOTIDE SEQUENCE [LARGE SCALE GENOMIC DNA]</scope>
    <source>
        <strain evidence="2">LA-28</strain>
    </source>
</reference>
<dbReference type="RefSeq" id="WP_116625529.1">
    <property type="nucleotide sequence ID" value="NZ_QURN01000019.1"/>
</dbReference>
<dbReference type="EMBL" id="QURN01000019">
    <property type="protein sequence ID" value="RFC64608.1"/>
    <property type="molecule type" value="Genomic_DNA"/>
</dbReference>
<gene>
    <name evidence="1" type="ORF">DY251_19215</name>
</gene>
<comment type="caution">
    <text evidence="1">The sequence shown here is derived from an EMBL/GenBank/DDBJ whole genome shotgun (WGS) entry which is preliminary data.</text>
</comment>
<proteinExistence type="predicted"/>
<name>A0A371X5U9_9HYPH</name>
<dbReference type="Proteomes" id="UP000262379">
    <property type="component" value="Unassembled WGS sequence"/>
</dbReference>
<accession>A0A371X5U9</accession>